<comment type="similarity">
    <text evidence="1">Belongs to the LysR transcriptional regulatory family.</text>
</comment>
<dbReference type="Pfam" id="PF03466">
    <property type="entry name" value="LysR_substrate"/>
    <property type="match status" value="1"/>
</dbReference>
<keyword evidence="7" id="KW-1185">Reference proteome</keyword>
<dbReference type="Pfam" id="PF00126">
    <property type="entry name" value="HTH_1"/>
    <property type="match status" value="1"/>
</dbReference>
<evidence type="ECO:0000259" key="5">
    <source>
        <dbReference type="PROSITE" id="PS50931"/>
    </source>
</evidence>
<dbReference type="Gene3D" id="3.40.190.10">
    <property type="entry name" value="Periplasmic binding protein-like II"/>
    <property type="match status" value="2"/>
</dbReference>
<dbReference type="RefSeq" id="WP_190131011.1">
    <property type="nucleotide sequence ID" value="NZ_BNBD01000008.1"/>
</dbReference>
<dbReference type="GO" id="GO:0032993">
    <property type="term" value="C:protein-DNA complex"/>
    <property type="evidence" value="ECO:0007669"/>
    <property type="project" value="TreeGrafter"/>
</dbReference>
<organism evidence="6 7">
    <name type="scientific">Streptomyces mashuensis</name>
    <dbReference type="NCBI Taxonomy" id="33904"/>
    <lineage>
        <taxon>Bacteria</taxon>
        <taxon>Bacillati</taxon>
        <taxon>Actinomycetota</taxon>
        <taxon>Actinomycetes</taxon>
        <taxon>Kitasatosporales</taxon>
        <taxon>Streptomycetaceae</taxon>
        <taxon>Streptomyces</taxon>
    </lineage>
</organism>
<dbReference type="EMBL" id="BNBD01000008">
    <property type="protein sequence ID" value="GHF54698.1"/>
    <property type="molecule type" value="Genomic_DNA"/>
</dbReference>
<sequence>MTIELRLLRYVVAVADEGGFQKAADRLHMAQPPLSRQIAALERDLGVRLFERRPTRLTEPGKVFVEGARELLAEADALVARTVRTAHGTAGTLRLGYVTSAAYWAVPTLLSAMGARHPGIRVETREMWTADLATALERNEIDAALSRSLPLLPHLARLTLVREHLVVVVAAGHRLAARKELSLRELRGDTLRAVRRDIAPAFHDALLAALRATGEHFPVEEEPVPGFRHLVLDERTFTAVPQTLARHLPPGTTALRVRDDLPRFDLDLVWRADSTAPPLPSLVRAARELAT</sequence>
<evidence type="ECO:0000256" key="2">
    <source>
        <dbReference type="ARBA" id="ARBA00023015"/>
    </source>
</evidence>
<gene>
    <name evidence="6" type="ORF">GCM10010218_39960</name>
</gene>
<accession>A0A919EE46</accession>
<dbReference type="InterPro" id="IPR005119">
    <property type="entry name" value="LysR_subst-bd"/>
</dbReference>
<feature type="domain" description="HTH lysR-type" evidence="5">
    <location>
        <begin position="3"/>
        <end position="58"/>
    </location>
</feature>
<dbReference type="FunFam" id="1.10.10.10:FF:000001">
    <property type="entry name" value="LysR family transcriptional regulator"/>
    <property type="match status" value="1"/>
</dbReference>
<dbReference type="PANTHER" id="PTHR30346">
    <property type="entry name" value="TRANSCRIPTIONAL DUAL REGULATOR HCAR-RELATED"/>
    <property type="match status" value="1"/>
</dbReference>
<evidence type="ECO:0000256" key="3">
    <source>
        <dbReference type="ARBA" id="ARBA00023125"/>
    </source>
</evidence>
<reference evidence="6" key="1">
    <citation type="journal article" date="2014" name="Int. J. Syst. Evol. Microbiol.">
        <title>Complete genome sequence of Corynebacterium casei LMG S-19264T (=DSM 44701T), isolated from a smear-ripened cheese.</title>
        <authorList>
            <consortium name="US DOE Joint Genome Institute (JGI-PGF)"/>
            <person name="Walter F."/>
            <person name="Albersmeier A."/>
            <person name="Kalinowski J."/>
            <person name="Ruckert C."/>
        </authorList>
    </citation>
    <scope>NUCLEOTIDE SEQUENCE</scope>
    <source>
        <strain evidence="6">JCM 4059</strain>
    </source>
</reference>
<dbReference type="InterPro" id="IPR036390">
    <property type="entry name" value="WH_DNA-bd_sf"/>
</dbReference>
<dbReference type="Proteomes" id="UP000638313">
    <property type="component" value="Unassembled WGS sequence"/>
</dbReference>
<dbReference type="PANTHER" id="PTHR30346:SF30">
    <property type="entry name" value="SMALL NEUTRAL PROTEASE REGULATORY PROTEIN"/>
    <property type="match status" value="1"/>
</dbReference>
<evidence type="ECO:0000256" key="4">
    <source>
        <dbReference type="ARBA" id="ARBA00023163"/>
    </source>
</evidence>
<dbReference type="InterPro" id="IPR000847">
    <property type="entry name" value="LysR_HTH_N"/>
</dbReference>
<evidence type="ECO:0000313" key="6">
    <source>
        <dbReference type="EMBL" id="GHF54698.1"/>
    </source>
</evidence>
<dbReference type="InterPro" id="IPR036388">
    <property type="entry name" value="WH-like_DNA-bd_sf"/>
</dbReference>
<dbReference type="PRINTS" id="PR00039">
    <property type="entry name" value="HTHLYSR"/>
</dbReference>
<name>A0A919EE46_9ACTN</name>
<dbReference type="CDD" id="cd08414">
    <property type="entry name" value="PBP2_LTTR_aromatics_like"/>
    <property type="match status" value="1"/>
</dbReference>
<dbReference type="GO" id="GO:0003677">
    <property type="term" value="F:DNA binding"/>
    <property type="evidence" value="ECO:0007669"/>
    <property type="project" value="UniProtKB-KW"/>
</dbReference>
<comment type="caution">
    <text evidence="6">The sequence shown here is derived from an EMBL/GenBank/DDBJ whole genome shotgun (WGS) entry which is preliminary data.</text>
</comment>
<evidence type="ECO:0000313" key="7">
    <source>
        <dbReference type="Proteomes" id="UP000638313"/>
    </source>
</evidence>
<protein>
    <submittedName>
        <fullName evidence="6">Transcriptional regulator, LysR family protein</fullName>
    </submittedName>
</protein>
<dbReference type="PROSITE" id="PS50931">
    <property type="entry name" value="HTH_LYSR"/>
    <property type="match status" value="1"/>
</dbReference>
<dbReference type="SUPFAM" id="SSF46785">
    <property type="entry name" value="Winged helix' DNA-binding domain"/>
    <property type="match status" value="1"/>
</dbReference>
<dbReference type="Gene3D" id="1.10.10.10">
    <property type="entry name" value="Winged helix-like DNA-binding domain superfamily/Winged helix DNA-binding domain"/>
    <property type="match status" value="1"/>
</dbReference>
<dbReference type="SUPFAM" id="SSF53850">
    <property type="entry name" value="Periplasmic binding protein-like II"/>
    <property type="match status" value="1"/>
</dbReference>
<proteinExistence type="inferred from homology"/>
<dbReference type="GO" id="GO:0003700">
    <property type="term" value="F:DNA-binding transcription factor activity"/>
    <property type="evidence" value="ECO:0007669"/>
    <property type="project" value="InterPro"/>
</dbReference>
<evidence type="ECO:0000256" key="1">
    <source>
        <dbReference type="ARBA" id="ARBA00009437"/>
    </source>
</evidence>
<reference evidence="6" key="2">
    <citation type="submission" date="2020-09" db="EMBL/GenBank/DDBJ databases">
        <authorList>
            <person name="Sun Q."/>
            <person name="Ohkuma M."/>
        </authorList>
    </citation>
    <scope>NUCLEOTIDE SEQUENCE</scope>
    <source>
        <strain evidence="6">JCM 4059</strain>
    </source>
</reference>
<keyword evidence="4" id="KW-0804">Transcription</keyword>
<keyword evidence="2" id="KW-0805">Transcription regulation</keyword>
<keyword evidence="3" id="KW-0238">DNA-binding</keyword>
<dbReference type="AlphaFoldDB" id="A0A919EE46"/>